<dbReference type="InterPro" id="IPR056764">
    <property type="entry name" value="LbH_EIF2B3/5"/>
</dbReference>
<dbReference type="InterPro" id="IPR044123">
    <property type="entry name" value="W2_eIF2B_epsilon"/>
</dbReference>
<dbReference type="GO" id="GO:0005829">
    <property type="term" value="C:cytosol"/>
    <property type="evidence" value="ECO:0007669"/>
    <property type="project" value="UniProtKB-SubCell"/>
</dbReference>
<dbReference type="PANTHER" id="PTHR45887">
    <property type="entry name" value="TRANSLATION INITIATION FACTOR EIF-2B SUBUNIT EPSILON"/>
    <property type="match status" value="1"/>
</dbReference>
<dbReference type="OMA" id="LAQSCKI"/>
<dbReference type="SUPFAM" id="SSF48371">
    <property type="entry name" value="ARM repeat"/>
    <property type="match status" value="1"/>
</dbReference>
<feature type="domain" description="W2" evidence="9">
    <location>
        <begin position="543"/>
        <end position="716"/>
    </location>
</feature>
<dbReference type="InterPro" id="IPR005835">
    <property type="entry name" value="NTP_transferase_dom"/>
</dbReference>
<evidence type="ECO:0000256" key="6">
    <source>
        <dbReference type="ARBA" id="ARBA00044144"/>
    </source>
</evidence>
<proteinExistence type="inferred from homology"/>
<dbReference type="FunFam" id="1.25.40.180:FF:000022">
    <property type="entry name" value="Translation initiation factor eIF-2B epsilon subunit"/>
    <property type="match status" value="1"/>
</dbReference>
<dbReference type="Pfam" id="PF00483">
    <property type="entry name" value="NTP_transferase"/>
    <property type="match status" value="1"/>
</dbReference>
<dbReference type="GO" id="GO:0005851">
    <property type="term" value="C:eukaryotic translation initiation factor 2B complex"/>
    <property type="evidence" value="ECO:0000318"/>
    <property type="project" value="GO_Central"/>
</dbReference>
<accession>A0A0K9PDN1</accession>
<dbReference type="SUPFAM" id="SSF53448">
    <property type="entry name" value="Nucleotide-diphospho-sugar transferases"/>
    <property type="match status" value="1"/>
</dbReference>
<evidence type="ECO:0000259" key="9">
    <source>
        <dbReference type="PROSITE" id="PS51363"/>
    </source>
</evidence>
<keyword evidence="4 10" id="KW-0396">Initiation factor</keyword>
<dbReference type="InterPro" id="IPR035543">
    <property type="entry name" value="eIF-2B_epsilon_N"/>
</dbReference>
<evidence type="ECO:0000256" key="4">
    <source>
        <dbReference type="ARBA" id="ARBA00022540"/>
    </source>
</evidence>
<comment type="subunit">
    <text evidence="8">Component of the translation initiation factor 2B (eIF2B) complex which is a heterodecamer of two sets of five different subunits: alpha, beta, gamma, delta and epsilon. Subunits alpha, beta and delta comprise a regulatory subcomplex and subunits epsilon and gamma comprise a catalytic subcomplex. Within the complex, the hexameric regulatory complex resides at the center, with the two heterodimeric catalytic subcomplexes bound on opposite sides.</text>
</comment>
<dbReference type="InterPro" id="IPR003307">
    <property type="entry name" value="W2_domain"/>
</dbReference>
<dbReference type="Gene3D" id="1.25.40.180">
    <property type="match status" value="1"/>
</dbReference>
<dbReference type="GO" id="GO:0005085">
    <property type="term" value="F:guanyl-nucleotide exchange factor activity"/>
    <property type="evidence" value="ECO:0000318"/>
    <property type="project" value="GO_Central"/>
</dbReference>
<evidence type="ECO:0000313" key="11">
    <source>
        <dbReference type="Proteomes" id="UP000036987"/>
    </source>
</evidence>
<name>A0A0K9PDN1_ZOSMR</name>
<dbReference type="Gene3D" id="2.160.10.10">
    <property type="entry name" value="Hexapeptide repeat proteins"/>
    <property type="match status" value="1"/>
</dbReference>
<dbReference type="STRING" id="29655.A0A0K9PDN1"/>
<dbReference type="InterPro" id="IPR029044">
    <property type="entry name" value="Nucleotide-diphossugar_trans"/>
</dbReference>
<evidence type="ECO:0000256" key="7">
    <source>
        <dbReference type="ARBA" id="ARBA00044345"/>
    </source>
</evidence>
<dbReference type="GO" id="GO:0003743">
    <property type="term" value="F:translation initiation factor activity"/>
    <property type="evidence" value="ECO:0000318"/>
    <property type="project" value="GO_Central"/>
</dbReference>
<dbReference type="CDD" id="cd04197">
    <property type="entry name" value="eIF-2B_epsilon_N"/>
    <property type="match status" value="1"/>
</dbReference>
<dbReference type="Pfam" id="PF25084">
    <property type="entry name" value="LbH_EIF2B"/>
    <property type="match status" value="1"/>
</dbReference>
<evidence type="ECO:0000256" key="3">
    <source>
        <dbReference type="ARBA" id="ARBA00022490"/>
    </source>
</evidence>
<reference evidence="11" key="1">
    <citation type="journal article" date="2016" name="Nature">
        <title>The genome of the seagrass Zostera marina reveals angiosperm adaptation to the sea.</title>
        <authorList>
            <person name="Olsen J.L."/>
            <person name="Rouze P."/>
            <person name="Verhelst B."/>
            <person name="Lin Y.-C."/>
            <person name="Bayer T."/>
            <person name="Collen J."/>
            <person name="Dattolo E."/>
            <person name="De Paoli E."/>
            <person name="Dittami S."/>
            <person name="Maumus F."/>
            <person name="Michel G."/>
            <person name="Kersting A."/>
            <person name="Lauritano C."/>
            <person name="Lohaus R."/>
            <person name="Toepel M."/>
            <person name="Tonon T."/>
            <person name="Vanneste K."/>
            <person name="Amirebrahimi M."/>
            <person name="Brakel J."/>
            <person name="Bostroem C."/>
            <person name="Chovatia M."/>
            <person name="Grimwood J."/>
            <person name="Jenkins J.W."/>
            <person name="Jueterbock A."/>
            <person name="Mraz A."/>
            <person name="Stam W.T."/>
            <person name="Tice H."/>
            <person name="Bornberg-Bauer E."/>
            <person name="Green P.J."/>
            <person name="Pearson G.A."/>
            <person name="Procaccini G."/>
            <person name="Duarte C.M."/>
            <person name="Schmutz J."/>
            <person name="Reusch T.B.H."/>
            <person name="Van de Peer Y."/>
        </authorList>
    </citation>
    <scope>NUCLEOTIDE SEQUENCE [LARGE SCALE GENOMIC DNA]</scope>
    <source>
        <strain evidence="11">cv. Finnish</strain>
    </source>
</reference>
<comment type="subcellular location">
    <subcellularLocation>
        <location evidence="1">Cytoplasm</location>
        <location evidence="1">Cytosol</location>
    </subcellularLocation>
</comment>
<evidence type="ECO:0000256" key="1">
    <source>
        <dbReference type="ARBA" id="ARBA00004514"/>
    </source>
</evidence>
<dbReference type="InterPro" id="IPR016024">
    <property type="entry name" value="ARM-type_fold"/>
</dbReference>
<organism evidence="10 11">
    <name type="scientific">Zostera marina</name>
    <name type="common">Eelgrass</name>
    <dbReference type="NCBI Taxonomy" id="29655"/>
    <lineage>
        <taxon>Eukaryota</taxon>
        <taxon>Viridiplantae</taxon>
        <taxon>Streptophyta</taxon>
        <taxon>Embryophyta</taxon>
        <taxon>Tracheophyta</taxon>
        <taxon>Spermatophyta</taxon>
        <taxon>Magnoliopsida</taxon>
        <taxon>Liliopsida</taxon>
        <taxon>Zosteraceae</taxon>
        <taxon>Zostera</taxon>
    </lineage>
</organism>
<dbReference type="OrthoDB" id="424572at2759"/>
<dbReference type="PROSITE" id="PS51363">
    <property type="entry name" value="W2"/>
    <property type="match status" value="1"/>
</dbReference>
<dbReference type="GO" id="GO:0031369">
    <property type="term" value="F:translation initiation factor binding"/>
    <property type="evidence" value="ECO:0000318"/>
    <property type="project" value="GO_Central"/>
</dbReference>
<comment type="caution">
    <text evidence="10">The sequence shown here is derived from an EMBL/GenBank/DDBJ whole genome shotgun (WGS) entry which is preliminary data.</text>
</comment>
<keyword evidence="5" id="KW-0648">Protein biosynthesis</keyword>
<evidence type="ECO:0000313" key="10">
    <source>
        <dbReference type="EMBL" id="KMZ67148.1"/>
    </source>
</evidence>
<protein>
    <recommendedName>
        <fullName evidence="6">Translation initiation factor eIF2B subunit epsilon</fullName>
    </recommendedName>
    <alternativeName>
        <fullName evidence="7">eIF2B GDP-GTP exchange factor subunit epsilon</fullName>
    </alternativeName>
</protein>
<evidence type="ECO:0000256" key="2">
    <source>
        <dbReference type="ARBA" id="ARBA00007878"/>
    </source>
</evidence>
<dbReference type="Proteomes" id="UP000036987">
    <property type="component" value="Unassembled WGS sequence"/>
</dbReference>
<evidence type="ECO:0000256" key="5">
    <source>
        <dbReference type="ARBA" id="ARBA00022917"/>
    </source>
</evidence>
<dbReference type="Gene3D" id="3.90.550.10">
    <property type="entry name" value="Spore Coat Polysaccharide Biosynthesis Protein SpsA, Chain A"/>
    <property type="match status" value="1"/>
</dbReference>
<dbReference type="FunFam" id="3.90.550.10:FF:000106">
    <property type="entry name" value="Translation initiation factor eIF-2B subunit epsilon"/>
    <property type="match status" value="1"/>
</dbReference>
<keyword evidence="3" id="KW-0963">Cytoplasm</keyword>
<gene>
    <name evidence="10" type="ORF">ZOSMA_277G00090</name>
</gene>
<dbReference type="AlphaFoldDB" id="A0A0K9PDN1"/>
<dbReference type="CDD" id="cd11558">
    <property type="entry name" value="W2_eIF2B_epsilon"/>
    <property type="match status" value="1"/>
</dbReference>
<dbReference type="Pfam" id="PF02020">
    <property type="entry name" value="W2"/>
    <property type="match status" value="1"/>
</dbReference>
<dbReference type="InterPro" id="IPR011004">
    <property type="entry name" value="Trimer_LpxA-like_sf"/>
</dbReference>
<dbReference type="SUPFAM" id="SSF51161">
    <property type="entry name" value="Trimeric LpxA-like enzymes"/>
    <property type="match status" value="1"/>
</dbReference>
<dbReference type="FunFam" id="2.160.10.10:FF:000029">
    <property type="entry name" value="Trimeric LpxA-like enzyme"/>
    <property type="match status" value="1"/>
</dbReference>
<sequence>MVQKKGSRVLSDDTDDIARMKLQAVLLADSFTMKFHPITLERPKVLLPLVNVPMIEYSLAWLESVEVEEVFVFCCSHSQKVKEYLEKSKWSKAPNFSVITIESHDSTSAGDALRTIYNQGVIHGDFILVSGDTVSNACLRKALQEHKDRRKKDPNAVMTMLITHSKPSSLTHQTLIGTDEVFMAIEPKTKQLLYYEDKANLSKGILSLDHLLVSGSPLNLHNNRQDCYIDICSQEVLSILIDNFDYQHIRRHFVKGLLVDDIMEYKIFTHEISSYAARVDNFRSYDTISKDIIQRWTYPFVPNVHFSENCPHSVLERQGIYKELDVRQSHTAKVEAFTVVGKDTSIGHNTKISNSVIGQGCIIGHNVLIKGCYIWGNVTIEDNCKLSYAIVCDEAHVSEGAVLEPGVILSYKVVVGKQLVVPAYSIISLCPQPSQLDSDEELEYVDSNAVVIESPSKAEFEPDCSKASIFGHGYIWSHTDGGVREEFWRQSVAPIPLEKLEELSCIMHAVESDLNQDFDSLPVSGELQHDSECIDCDDGDADYDLDNDFEKEVEATFLRAVNEVPGVNEDHVILEVNSLKLSFNVSYADCAGALFLAVMKLALLDNHSTNKEFLASTNRVISRWKDLLKHYVKTVDDEIEVIMKFEEMCSESTKEFSPIFTSVLDRLYSEDIASEDAILTWASEKEGADESDKVFVNQASTFIQWLKEAPEEDEEDD</sequence>
<keyword evidence="11" id="KW-1185">Reference proteome</keyword>
<comment type="similarity">
    <text evidence="2">Belongs to the eIF-2B gamma/epsilon subunits family.</text>
</comment>
<evidence type="ECO:0000256" key="8">
    <source>
        <dbReference type="ARBA" id="ARBA00046432"/>
    </source>
</evidence>
<dbReference type="CDD" id="cd05787">
    <property type="entry name" value="LbH_eIF2B_epsilon"/>
    <property type="match status" value="1"/>
</dbReference>
<dbReference type="PANTHER" id="PTHR45887:SF1">
    <property type="entry name" value="TRANSLATION INITIATION FACTOR EIF-2B SUBUNIT EPSILON"/>
    <property type="match status" value="1"/>
</dbReference>
<dbReference type="InterPro" id="IPR051956">
    <property type="entry name" value="eIF2B_epsilon"/>
</dbReference>
<dbReference type="SMART" id="SM00515">
    <property type="entry name" value="eIF5C"/>
    <property type="match status" value="1"/>
</dbReference>
<dbReference type="EMBL" id="LFYR01000929">
    <property type="protein sequence ID" value="KMZ67148.1"/>
    <property type="molecule type" value="Genomic_DNA"/>
</dbReference>